<dbReference type="PANTHER" id="PTHR12801">
    <property type="entry name" value="RNA EXONUCLEASE REXO1 / RECO3 FAMILY MEMBER-RELATED"/>
    <property type="match status" value="1"/>
</dbReference>
<keyword evidence="5" id="KW-1185">Reference proteome</keyword>
<gene>
    <name evidence="4" type="ORF">CCMP2556_LOCUS47441</name>
</gene>
<sequence length="289" mass="31902">MELFTWTAPTLALPLAVPPALDRRDPGLHGPCSFVGMGRPLKRTSLGAEWLAALQVAVALRAKKAKAKQKPLKPKPVKPTAKRSSPNAVRVYPAEDVFSLDVECVAVGKTHEKSDRMPCSYALVDGHGRVVKRTLIQPSKPVVSYLTPFTGLREGDLSETKALSLDRARRELQELLPRRAILVGQEPQGDIDWMNLKENQDFTGTVNLSEVFTNDQGMVFSLRHEARVLLGLEPDSAVHDPSWDAILGAGPGVWDAEWLRNVGMVEVSESIHEYPRIALVRRCIGFCNN</sequence>
<reference evidence="4 5" key="1">
    <citation type="submission" date="2024-02" db="EMBL/GenBank/DDBJ databases">
        <authorList>
            <person name="Chen Y."/>
            <person name="Shah S."/>
            <person name="Dougan E. K."/>
            <person name="Thang M."/>
            <person name="Chan C."/>
        </authorList>
    </citation>
    <scope>NUCLEOTIDE SEQUENCE [LARGE SCALE GENOMIC DNA]</scope>
</reference>
<evidence type="ECO:0000313" key="5">
    <source>
        <dbReference type="Proteomes" id="UP001642484"/>
    </source>
</evidence>
<dbReference type="InterPro" id="IPR012337">
    <property type="entry name" value="RNaseH-like_sf"/>
</dbReference>
<evidence type="ECO:0000256" key="2">
    <source>
        <dbReference type="ARBA" id="ARBA00022801"/>
    </source>
</evidence>
<dbReference type="InterPro" id="IPR036397">
    <property type="entry name" value="RNaseH_sf"/>
</dbReference>
<keyword evidence="1" id="KW-0540">Nuclease</keyword>
<evidence type="ECO:0000313" key="4">
    <source>
        <dbReference type="EMBL" id="CAK9100405.1"/>
    </source>
</evidence>
<dbReference type="Gene3D" id="3.30.420.10">
    <property type="entry name" value="Ribonuclease H-like superfamily/Ribonuclease H"/>
    <property type="match status" value="1"/>
</dbReference>
<evidence type="ECO:0008006" key="6">
    <source>
        <dbReference type="Google" id="ProtNLM"/>
    </source>
</evidence>
<accession>A0ABP0RLI7</accession>
<comment type="caution">
    <text evidence="4">The sequence shown here is derived from an EMBL/GenBank/DDBJ whole genome shotgun (WGS) entry which is preliminary data.</text>
</comment>
<dbReference type="PANTHER" id="PTHR12801:SF159">
    <property type="entry name" value="C3H1-TYPE DOMAIN-CONTAINING PROTEIN"/>
    <property type="match status" value="1"/>
</dbReference>
<dbReference type="SUPFAM" id="SSF53098">
    <property type="entry name" value="Ribonuclease H-like"/>
    <property type="match status" value="1"/>
</dbReference>
<protein>
    <recommendedName>
        <fullName evidence="6">Exonuclease domain-containing protein</fullName>
    </recommendedName>
</protein>
<evidence type="ECO:0000256" key="1">
    <source>
        <dbReference type="ARBA" id="ARBA00022722"/>
    </source>
</evidence>
<feature type="compositionally biased region" description="Basic residues" evidence="3">
    <location>
        <begin position="65"/>
        <end position="76"/>
    </location>
</feature>
<organism evidence="4 5">
    <name type="scientific">Durusdinium trenchii</name>
    <dbReference type="NCBI Taxonomy" id="1381693"/>
    <lineage>
        <taxon>Eukaryota</taxon>
        <taxon>Sar</taxon>
        <taxon>Alveolata</taxon>
        <taxon>Dinophyceae</taxon>
        <taxon>Suessiales</taxon>
        <taxon>Symbiodiniaceae</taxon>
        <taxon>Durusdinium</taxon>
    </lineage>
</organism>
<feature type="region of interest" description="Disordered" evidence="3">
    <location>
        <begin position="65"/>
        <end position="86"/>
    </location>
</feature>
<name>A0ABP0RLI7_9DINO</name>
<dbReference type="EMBL" id="CAXAMN010026062">
    <property type="protein sequence ID" value="CAK9100405.1"/>
    <property type="molecule type" value="Genomic_DNA"/>
</dbReference>
<keyword evidence="2" id="KW-0378">Hydrolase</keyword>
<proteinExistence type="predicted"/>
<dbReference type="Proteomes" id="UP001642484">
    <property type="component" value="Unassembled WGS sequence"/>
</dbReference>
<evidence type="ECO:0000256" key="3">
    <source>
        <dbReference type="SAM" id="MobiDB-lite"/>
    </source>
</evidence>
<dbReference type="InterPro" id="IPR047021">
    <property type="entry name" value="REXO1/3/4-like"/>
</dbReference>